<keyword evidence="1" id="KW-1133">Transmembrane helix</keyword>
<evidence type="ECO:0000256" key="1">
    <source>
        <dbReference type="SAM" id="Phobius"/>
    </source>
</evidence>
<proteinExistence type="predicted"/>
<accession>A0A8H6B0C1</accession>
<keyword evidence="3" id="KW-1185">Reference proteome</keyword>
<name>A0A8H6B0C1_9HELO</name>
<dbReference type="EMBL" id="JABFCT010000004">
    <property type="protein sequence ID" value="KAF5876787.1"/>
    <property type="molecule type" value="Genomic_DNA"/>
</dbReference>
<feature type="transmembrane region" description="Helical" evidence="1">
    <location>
        <begin position="31"/>
        <end position="60"/>
    </location>
</feature>
<reference evidence="2 3" key="1">
    <citation type="journal article" date="2020" name="Phytopathology">
        <title>A high-quality genome resource of Botrytis fragariae, a new and rapidly spreading fungal pathogen causing strawberry gray mold in the U.S.A.</title>
        <authorList>
            <person name="Wu Y."/>
            <person name="Saski C.A."/>
            <person name="Schnabel G."/>
            <person name="Xiao S."/>
            <person name="Hu M."/>
        </authorList>
    </citation>
    <scope>NUCLEOTIDE SEQUENCE [LARGE SCALE GENOMIC DNA]</scope>
    <source>
        <strain evidence="2 3">BVB16</strain>
    </source>
</reference>
<dbReference type="GeneID" id="59257297"/>
<evidence type="ECO:0000313" key="2">
    <source>
        <dbReference type="EMBL" id="KAF5876787.1"/>
    </source>
</evidence>
<keyword evidence="1" id="KW-0472">Membrane</keyword>
<organism evidence="2 3">
    <name type="scientific">Botrytis fragariae</name>
    <dbReference type="NCBI Taxonomy" id="1964551"/>
    <lineage>
        <taxon>Eukaryota</taxon>
        <taxon>Fungi</taxon>
        <taxon>Dikarya</taxon>
        <taxon>Ascomycota</taxon>
        <taxon>Pezizomycotina</taxon>
        <taxon>Leotiomycetes</taxon>
        <taxon>Helotiales</taxon>
        <taxon>Sclerotiniaceae</taxon>
        <taxon>Botrytis</taxon>
    </lineage>
</organism>
<gene>
    <name evidence="2" type="ORF">Bfra_003194</name>
</gene>
<keyword evidence="1" id="KW-0812">Transmembrane</keyword>
<evidence type="ECO:0000313" key="3">
    <source>
        <dbReference type="Proteomes" id="UP000531561"/>
    </source>
</evidence>
<sequence length="157" mass="17734">MSPLPDITEITGPIINGTDITQVELTIMETIIFGFFAPLGIICMIFIITSWIAILIISIYETINDWRRGSLDASERRPMSKPTNIYLNSVNESARNSLLDVKKWSEHAIKGVEFFSKNDLPNYGTITWMSRDEIDALQRSRAVSKEMMGMSLGDDQV</sequence>
<dbReference type="OrthoDB" id="3525590at2759"/>
<protein>
    <submittedName>
        <fullName evidence="2">Uncharacterized protein</fullName>
    </submittedName>
</protein>
<comment type="caution">
    <text evidence="2">The sequence shown here is derived from an EMBL/GenBank/DDBJ whole genome shotgun (WGS) entry which is preliminary data.</text>
</comment>
<dbReference type="RefSeq" id="XP_037195733.1">
    <property type="nucleotide sequence ID" value="XM_037333605.1"/>
</dbReference>
<dbReference type="Proteomes" id="UP000531561">
    <property type="component" value="Unassembled WGS sequence"/>
</dbReference>
<dbReference type="AlphaFoldDB" id="A0A8H6B0C1"/>